<dbReference type="Pfam" id="PF13193">
    <property type="entry name" value="AMP-binding_C"/>
    <property type="match status" value="1"/>
</dbReference>
<dbReference type="AlphaFoldDB" id="M5U8C3"/>
<accession>M5U8C3</accession>
<comment type="caution">
    <text evidence="2">The sequence shown here is derived from an EMBL/GenBank/DDBJ whole genome shotgun (WGS) entry which is preliminary data.</text>
</comment>
<dbReference type="InterPro" id="IPR025110">
    <property type="entry name" value="AMP-bd_C"/>
</dbReference>
<evidence type="ECO:0000259" key="1">
    <source>
        <dbReference type="Pfam" id="PF13193"/>
    </source>
</evidence>
<dbReference type="InterPro" id="IPR050237">
    <property type="entry name" value="ATP-dep_AMP-bd_enzyme"/>
</dbReference>
<protein>
    <submittedName>
        <fullName evidence="2">Long-chain-fatty-acid--CoA ligase</fullName>
    </submittedName>
</protein>
<evidence type="ECO:0000313" key="2">
    <source>
        <dbReference type="EMBL" id="EMI52193.1"/>
    </source>
</evidence>
<dbReference type="PANTHER" id="PTHR43767">
    <property type="entry name" value="LONG-CHAIN-FATTY-ACID--COA LIGASE"/>
    <property type="match status" value="1"/>
</dbReference>
<dbReference type="InterPro" id="IPR045851">
    <property type="entry name" value="AMP-bd_C_sf"/>
</dbReference>
<dbReference type="SUPFAM" id="SSF56801">
    <property type="entry name" value="Acetyl-CoA synthetase-like"/>
    <property type="match status" value="1"/>
</dbReference>
<dbReference type="OrthoDB" id="9778383at2"/>
<evidence type="ECO:0000313" key="3">
    <source>
        <dbReference type="Proteomes" id="UP000011885"/>
    </source>
</evidence>
<dbReference type="PATRIC" id="fig|1263870.3.peg.6682"/>
<reference evidence="2 3" key="1">
    <citation type="journal article" date="2013" name="Mar. Genomics">
        <title>Expression of sulfatases in Rhodopirellula baltica and the diversity of sulfatases in the genus Rhodopirellula.</title>
        <authorList>
            <person name="Wegner C.E."/>
            <person name="Richter-Heitmann T."/>
            <person name="Klindworth A."/>
            <person name="Klockow C."/>
            <person name="Richter M."/>
            <person name="Achstetter T."/>
            <person name="Glockner F.O."/>
            <person name="Harder J."/>
        </authorList>
    </citation>
    <scope>NUCLEOTIDE SEQUENCE [LARGE SCALE GENOMIC DNA]</scope>
    <source>
        <strain evidence="2 3">SM41</strain>
    </source>
</reference>
<keyword evidence="3" id="KW-1185">Reference proteome</keyword>
<organism evidence="2 3">
    <name type="scientific">Rhodopirellula sallentina SM41</name>
    <dbReference type="NCBI Taxonomy" id="1263870"/>
    <lineage>
        <taxon>Bacteria</taxon>
        <taxon>Pseudomonadati</taxon>
        <taxon>Planctomycetota</taxon>
        <taxon>Planctomycetia</taxon>
        <taxon>Pirellulales</taxon>
        <taxon>Pirellulaceae</taxon>
        <taxon>Rhodopirellula</taxon>
    </lineage>
</organism>
<dbReference type="RefSeq" id="WP_008688110.1">
    <property type="nucleotide sequence ID" value="NZ_ANOH01000443.1"/>
</dbReference>
<gene>
    <name evidence="2" type="ORF">RSSM_06307</name>
</gene>
<dbReference type="Gene3D" id="3.40.50.12780">
    <property type="entry name" value="N-terminal domain of ligase-like"/>
    <property type="match status" value="1"/>
</dbReference>
<sequence length="153" mass="17103">MLGYWNDADATREAIVDGWLRTGDLATRDQNGRYTIVGRKKDLIITSGFNVYPVEVETVLQSAPGVAEVAVVGQPDPARGELVKAFVVMTPGAEWDEDVIRAHCREHLSKHKQPAIYEHCEQELPKNFLGKIIRRKLRETETSTVDDSKGENA</sequence>
<name>M5U8C3_9BACT</name>
<dbReference type="PANTHER" id="PTHR43767:SF1">
    <property type="entry name" value="NONRIBOSOMAL PEPTIDE SYNTHASE PES1 (EUROFUNG)-RELATED"/>
    <property type="match status" value="1"/>
</dbReference>
<dbReference type="GO" id="GO:0016878">
    <property type="term" value="F:acid-thiol ligase activity"/>
    <property type="evidence" value="ECO:0007669"/>
    <property type="project" value="UniProtKB-ARBA"/>
</dbReference>
<dbReference type="Proteomes" id="UP000011885">
    <property type="component" value="Unassembled WGS sequence"/>
</dbReference>
<keyword evidence="2" id="KW-0436">Ligase</keyword>
<feature type="domain" description="AMP-binding enzyme C-terminal" evidence="1">
    <location>
        <begin position="55"/>
        <end position="131"/>
    </location>
</feature>
<proteinExistence type="predicted"/>
<dbReference type="Gene3D" id="3.30.300.30">
    <property type="match status" value="1"/>
</dbReference>
<dbReference type="InterPro" id="IPR042099">
    <property type="entry name" value="ANL_N_sf"/>
</dbReference>
<dbReference type="EMBL" id="ANOH01000443">
    <property type="protein sequence ID" value="EMI52193.1"/>
    <property type="molecule type" value="Genomic_DNA"/>
</dbReference>